<keyword evidence="2 10" id="KW-0813">Transport</keyword>
<dbReference type="Gene3D" id="2.60.40.1120">
    <property type="entry name" value="Carboxypeptidase-like, regulatory domain"/>
    <property type="match status" value="1"/>
</dbReference>
<name>A0A0Q9Z2V2_9FLAO</name>
<gene>
    <name evidence="16" type="ORF">APR42_11555</name>
</gene>
<evidence type="ECO:0000313" key="16">
    <source>
        <dbReference type="EMBL" id="KRG27142.1"/>
    </source>
</evidence>
<evidence type="ECO:0000256" key="12">
    <source>
        <dbReference type="SAM" id="MobiDB-lite"/>
    </source>
</evidence>
<dbReference type="GO" id="GO:0009279">
    <property type="term" value="C:cell outer membrane"/>
    <property type="evidence" value="ECO:0007669"/>
    <property type="project" value="UniProtKB-SubCell"/>
</dbReference>
<dbReference type="InterPro" id="IPR008969">
    <property type="entry name" value="CarboxyPept-like_regulatory"/>
</dbReference>
<evidence type="ECO:0000256" key="11">
    <source>
        <dbReference type="RuleBase" id="RU003357"/>
    </source>
</evidence>
<keyword evidence="3 10" id="KW-1134">Transmembrane beta strand</keyword>
<dbReference type="InterPro" id="IPR037066">
    <property type="entry name" value="Plug_dom_sf"/>
</dbReference>
<feature type="region of interest" description="Disordered" evidence="12">
    <location>
        <begin position="490"/>
        <end position="511"/>
    </location>
</feature>
<dbReference type="RefSeq" id="WP_057483035.1">
    <property type="nucleotide sequence ID" value="NZ_BMWR01000007.1"/>
</dbReference>
<dbReference type="GO" id="GO:0015344">
    <property type="term" value="F:siderophore uptake transmembrane transporter activity"/>
    <property type="evidence" value="ECO:0007669"/>
    <property type="project" value="TreeGrafter"/>
</dbReference>
<feature type="domain" description="TonB-dependent receptor-like beta-barrel" evidence="14">
    <location>
        <begin position="287"/>
        <end position="747"/>
    </location>
</feature>
<evidence type="ECO:0000259" key="14">
    <source>
        <dbReference type="Pfam" id="PF00593"/>
    </source>
</evidence>
<dbReference type="PANTHER" id="PTHR30069">
    <property type="entry name" value="TONB-DEPENDENT OUTER MEMBRANE RECEPTOR"/>
    <property type="match status" value="1"/>
</dbReference>
<evidence type="ECO:0000313" key="17">
    <source>
        <dbReference type="Proteomes" id="UP000051643"/>
    </source>
</evidence>
<dbReference type="SUPFAM" id="SSF56935">
    <property type="entry name" value="Porins"/>
    <property type="match status" value="1"/>
</dbReference>
<keyword evidence="6 11" id="KW-0798">TonB box</keyword>
<dbReference type="InterPro" id="IPR036942">
    <property type="entry name" value="Beta-barrel_TonB_sf"/>
</dbReference>
<dbReference type="STRING" id="270918.APR42_11555"/>
<evidence type="ECO:0000259" key="15">
    <source>
        <dbReference type="Pfam" id="PF07715"/>
    </source>
</evidence>
<feature type="region of interest" description="Disordered" evidence="12">
    <location>
        <begin position="373"/>
        <end position="403"/>
    </location>
</feature>
<keyword evidence="5 13" id="KW-0732">Signal</keyword>
<feature type="compositionally biased region" description="Basic and acidic residues" evidence="12">
    <location>
        <begin position="373"/>
        <end position="390"/>
    </location>
</feature>
<comment type="similarity">
    <text evidence="10 11">Belongs to the TonB-dependent receptor family.</text>
</comment>
<evidence type="ECO:0000256" key="13">
    <source>
        <dbReference type="SAM" id="SignalP"/>
    </source>
</evidence>
<feature type="domain" description="TonB-dependent receptor plug" evidence="15">
    <location>
        <begin position="128"/>
        <end position="220"/>
    </location>
</feature>
<reference evidence="16" key="1">
    <citation type="submission" date="2015-10" db="EMBL/GenBank/DDBJ databases">
        <title>Draft genome sequence of Salegentibacter mishustinae KCTC 12263.</title>
        <authorList>
            <person name="Lin W."/>
            <person name="Zheng Q."/>
        </authorList>
    </citation>
    <scope>NUCLEOTIDE SEQUENCE [LARGE SCALE GENOMIC DNA]</scope>
    <source>
        <strain evidence="16">KCTC 12263</strain>
    </source>
</reference>
<evidence type="ECO:0000256" key="9">
    <source>
        <dbReference type="ARBA" id="ARBA00023237"/>
    </source>
</evidence>
<feature type="chain" id="PRO_5006389046" evidence="13">
    <location>
        <begin position="20"/>
        <end position="780"/>
    </location>
</feature>
<proteinExistence type="inferred from homology"/>
<keyword evidence="4 10" id="KW-0812">Transmembrane</keyword>
<keyword evidence="8 16" id="KW-0675">Receptor</keyword>
<evidence type="ECO:0000256" key="2">
    <source>
        <dbReference type="ARBA" id="ARBA00022448"/>
    </source>
</evidence>
<evidence type="ECO:0000256" key="8">
    <source>
        <dbReference type="ARBA" id="ARBA00023170"/>
    </source>
</evidence>
<evidence type="ECO:0000256" key="7">
    <source>
        <dbReference type="ARBA" id="ARBA00023136"/>
    </source>
</evidence>
<dbReference type="Pfam" id="PF00593">
    <property type="entry name" value="TonB_dep_Rec_b-barrel"/>
    <property type="match status" value="1"/>
</dbReference>
<organism evidence="16 17">
    <name type="scientific">Salegentibacter mishustinae</name>
    <dbReference type="NCBI Taxonomy" id="270918"/>
    <lineage>
        <taxon>Bacteria</taxon>
        <taxon>Pseudomonadati</taxon>
        <taxon>Bacteroidota</taxon>
        <taxon>Flavobacteriia</taxon>
        <taxon>Flavobacteriales</taxon>
        <taxon>Flavobacteriaceae</taxon>
        <taxon>Salegentibacter</taxon>
    </lineage>
</organism>
<dbReference type="SUPFAM" id="SSF49464">
    <property type="entry name" value="Carboxypeptidase regulatory domain-like"/>
    <property type="match status" value="1"/>
</dbReference>
<evidence type="ECO:0000256" key="3">
    <source>
        <dbReference type="ARBA" id="ARBA00022452"/>
    </source>
</evidence>
<comment type="subcellular location">
    <subcellularLocation>
        <location evidence="1 10">Cell outer membrane</location>
        <topology evidence="1 10">Multi-pass membrane protein</topology>
    </subcellularLocation>
</comment>
<keyword evidence="7 10" id="KW-0472">Membrane</keyword>
<comment type="caution">
    <text evidence="16">The sequence shown here is derived from an EMBL/GenBank/DDBJ whole genome shotgun (WGS) entry which is preliminary data.</text>
</comment>
<evidence type="ECO:0000256" key="10">
    <source>
        <dbReference type="PROSITE-ProRule" id="PRU01360"/>
    </source>
</evidence>
<dbReference type="AlphaFoldDB" id="A0A0Q9Z2V2"/>
<dbReference type="EMBL" id="LKTP01000037">
    <property type="protein sequence ID" value="KRG27142.1"/>
    <property type="molecule type" value="Genomic_DNA"/>
</dbReference>
<dbReference type="PANTHER" id="PTHR30069:SF29">
    <property type="entry name" value="HEMOGLOBIN AND HEMOGLOBIN-HAPTOGLOBIN-BINDING PROTEIN 1-RELATED"/>
    <property type="match status" value="1"/>
</dbReference>
<feature type="compositionally biased region" description="Acidic residues" evidence="12">
    <location>
        <begin position="391"/>
        <end position="402"/>
    </location>
</feature>
<dbReference type="GO" id="GO:0044718">
    <property type="term" value="P:siderophore transmembrane transport"/>
    <property type="evidence" value="ECO:0007669"/>
    <property type="project" value="TreeGrafter"/>
</dbReference>
<accession>A0A0Q9Z2V2</accession>
<dbReference type="Proteomes" id="UP000051643">
    <property type="component" value="Unassembled WGS sequence"/>
</dbReference>
<dbReference type="OrthoDB" id="9795928at2"/>
<sequence>MKSLLFSLLFLAVSPIIYAQNTFSGNINNAETGEPVFSANIYFPELGKGDMTDIDGNFSIQNIPNGKFKVVVSSVGFATYSNELDFPETSSLNITLEKSAIEMEEVIVSTPFHQLQSENVMRVERENVEELNRKGAITLSDGITQIAGVESLTTGVGIGKPVIRGLSSNRVLVYTQGVRLENQQYGDEHGLGISSKGIESVEVIKGPASLLYGSDAIGGVLYLNPERYAAENETNAEADVNYFSNTQGYQGSLMAKTSGEKLKFLARGSYAAHSDYETGDGERVTNTRFNETDFKAGIGYQDAKFKTDLRYNFNKSNIGIPEEIGVQSTDKAPLLPYQEIDNHILSLENKIYFNKSSLDFKIGYQYNDRKEFEEHHHEEHGEEEHEHEGEEEHAEEEHEEEGVDHPALEMHLETLNYNLKYILPRTGRFETILGVQGMHQTNTNYGEEILIPDATTTDFGVFATTHVHFDKWDFQGGLRYDIRNIDSEAVEPHEDEHSEEEYADEGEHAHESGEIAAVDRSYKSINGAIGAKYIITDRLSARLNLATGFRAPNLSELTSNGAHHGTNRYEIGDQTLENEQNFQVDLSLEWRNKHFEAFVNGFHNSISDYIYLQPTGELIEVNPVFEYTQNNAELYGGEIGLHIHPHPLDWLHLESSFETVTGKRNNGEYLPLIPANSLTNTFRVEFEDVDEKIYSKYAFIRLKNVFDQNNVSAFETRTGGYGLLGAGFGGQFAINSTEMIIGVSGNNILNKDYISHLSRLKPDGISNIGRNISVSVRWLL</sequence>
<protein>
    <submittedName>
        <fullName evidence="16">TonB-dependent receptor</fullName>
    </submittedName>
</protein>
<keyword evidence="17" id="KW-1185">Reference proteome</keyword>
<dbReference type="Pfam" id="PF07715">
    <property type="entry name" value="Plug"/>
    <property type="match status" value="1"/>
</dbReference>
<dbReference type="Gene3D" id="2.40.170.20">
    <property type="entry name" value="TonB-dependent receptor, beta-barrel domain"/>
    <property type="match status" value="1"/>
</dbReference>
<dbReference type="InterPro" id="IPR039426">
    <property type="entry name" value="TonB-dep_rcpt-like"/>
</dbReference>
<feature type="signal peptide" evidence="13">
    <location>
        <begin position="1"/>
        <end position="19"/>
    </location>
</feature>
<evidence type="ECO:0000256" key="4">
    <source>
        <dbReference type="ARBA" id="ARBA00022692"/>
    </source>
</evidence>
<evidence type="ECO:0000256" key="5">
    <source>
        <dbReference type="ARBA" id="ARBA00022729"/>
    </source>
</evidence>
<evidence type="ECO:0000256" key="6">
    <source>
        <dbReference type="ARBA" id="ARBA00023077"/>
    </source>
</evidence>
<evidence type="ECO:0000256" key="1">
    <source>
        <dbReference type="ARBA" id="ARBA00004571"/>
    </source>
</evidence>
<dbReference type="Gene3D" id="2.170.130.10">
    <property type="entry name" value="TonB-dependent receptor, plug domain"/>
    <property type="match status" value="1"/>
</dbReference>
<dbReference type="InterPro" id="IPR012910">
    <property type="entry name" value="Plug_dom"/>
</dbReference>
<dbReference type="Pfam" id="PF13715">
    <property type="entry name" value="CarbopepD_reg_2"/>
    <property type="match status" value="1"/>
</dbReference>
<dbReference type="InterPro" id="IPR000531">
    <property type="entry name" value="Beta-barrel_TonB"/>
</dbReference>
<dbReference type="PROSITE" id="PS52016">
    <property type="entry name" value="TONB_DEPENDENT_REC_3"/>
    <property type="match status" value="1"/>
</dbReference>
<keyword evidence="9 10" id="KW-0998">Cell outer membrane</keyword>